<dbReference type="NCBIfam" id="NF041359">
    <property type="entry name" value="GntG_guanitoxin"/>
    <property type="match status" value="1"/>
</dbReference>
<dbReference type="PANTHER" id="PTHR48097:SF9">
    <property type="entry name" value="L-THREONINE ALDOLASE"/>
    <property type="match status" value="1"/>
</dbReference>
<dbReference type="GO" id="GO:0008732">
    <property type="term" value="F:L-allo-threonine aldolase activity"/>
    <property type="evidence" value="ECO:0007669"/>
    <property type="project" value="TreeGrafter"/>
</dbReference>
<gene>
    <name evidence="8" type="ORF">WK53_24610</name>
</gene>
<dbReference type="PANTHER" id="PTHR48097">
    <property type="entry name" value="L-THREONINE ALDOLASE-RELATED"/>
    <property type="match status" value="1"/>
</dbReference>
<dbReference type="Gene3D" id="3.40.640.10">
    <property type="entry name" value="Type I PLP-dependent aspartate aminotransferase-like (Major domain)"/>
    <property type="match status" value="1"/>
</dbReference>
<evidence type="ECO:0000256" key="5">
    <source>
        <dbReference type="ARBA" id="ARBA00023239"/>
    </source>
</evidence>
<organism evidence="8 9">
    <name type="scientific">Burkholderia ubonensis</name>
    <dbReference type="NCBI Taxonomy" id="101571"/>
    <lineage>
        <taxon>Bacteria</taxon>
        <taxon>Pseudomonadati</taxon>
        <taxon>Pseudomonadota</taxon>
        <taxon>Betaproteobacteria</taxon>
        <taxon>Burkholderiales</taxon>
        <taxon>Burkholderiaceae</taxon>
        <taxon>Burkholderia</taxon>
        <taxon>Burkholderia cepacia complex</taxon>
    </lineage>
</organism>
<comment type="caution">
    <text evidence="8">The sequence shown here is derived from an EMBL/GenBank/DDBJ whole genome shotgun (WGS) entry which is preliminary data.</text>
</comment>
<dbReference type="InterPro" id="IPR001597">
    <property type="entry name" value="ArAA_b-elim_lyase/Thr_aldolase"/>
</dbReference>
<evidence type="ECO:0000259" key="7">
    <source>
        <dbReference type="Pfam" id="PF01212"/>
    </source>
</evidence>
<dbReference type="EMBL" id="LPDO01000022">
    <property type="protein sequence ID" value="KVT60147.1"/>
    <property type="molecule type" value="Genomic_DNA"/>
</dbReference>
<evidence type="ECO:0000313" key="9">
    <source>
        <dbReference type="Proteomes" id="UP000056732"/>
    </source>
</evidence>
<dbReference type="Pfam" id="PF01212">
    <property type="entry name" value="Beta_elim_lyase"/>
    <property type="match status" value="1"/>
</dbReference>
<dbReference type="RefSeq" id="WP_059925902.1">
    <property type="nucleotide sequence ID" value="NZ_LPDO01000022.1"/>
</dbReference>
<dbReference type="InterPro" id="IPR023603">
    <property type="entry name" value="Low_specificity_L-TA-like"/>
</dbReference>
<reference evidence="8 9" key="1">
    <citation type="submission" date="2015-11" db="EMBL/GenBank/DDBJ databases">
        <title>Expanding the genomic diversity of Burkholderia species for the development of highly accurate diagnostics.</title>
        <authorList>
            <person name="Sahl J."/>
            <person name="Keim P."/>
            <person name="Wagner D."/>
        </authorList>
    </citation>
    <scope>NUCLEOTIDE SEQUENCE [LARGE SCALE GENOMIC DNA]</scope>
    <source>
        <strain evidence="8 9">MSMB1137WGS</strain>
    </source>
</reference>
<comment type="cofactor">
    <cofactor evidence="1">
        <name>pyridoxal 5'-phosphate</name>
        <dbReference type="ChEBI" id="CHEBI:597326"/>
    </cofactor>
</comment>
<evidence type="ECO:0000256" key="2">
    <source>
        <dbReference type="ARBA" id="ARBA00006966"/>
    </source>
</evidence>
<keyword evidence="5" id="KW-0456">Lyase</keyword>
<dbReference type="Gene3D" id="3.90.1150.10">
    <property type="entry name" value="Aspartate Aminotransferase, domain 1"/>
    <property type="match status" value="1"/>
</dbReference>
<dbReference type="FunFam" id="3.40.640.10:FF:000030">
    <property type="entry name" value="Low-specificity L-threonine aldolase"/>
    <property type="match status" value="1"/>
</dbReference>
<comment type="similarity">
    <text evidence="2">Belongs to the threonine aldolase family.</text>
</comment>
<dbReference type="InterPro" id="IPR015421">
    <property type="entry name" value="PyrdxlP-dep_Trfase_major"/>
</dbReference>
<dbReference type="GO" id="GO:0006567">
    <property type="term" value="P:L-threonine catabolic process"/>
    <property type="evidence" value="ECO:0007669"/>
    <property type="project" value="TreeGrafter"/>
</dbReference>
<evidence type="ECO:0000256" key="3">
    <source>
        <dbReference type="ARBA" id="ARBA00011881"/>
    </source>
</evidence>
<sequence>MIDLRSDTVSKPTAAMRKAIYEAEVGDNCFGDDADTLRLEAYCADYFGMPGALFMTSGTLSNQVAVKALTRPGDEVILHRAYHINFFEAASTSAFSGVNFNLLDSEDGLYSVADLDRIDCSKARWNSNYALPTLVVIENTVGSSGGTVFPVSTMADIGRWAHGRRAKVYLDGARILHASAATGIDVKQYTQHVDAMAVCMSKGLGAPIGSVLLGDVEFIEQARKYRKWFGGDLHQSGVAAAGALYAMRNHVERLTEDHDNIKFLYEALKDIPRIRCIYRGTNMLIVRVDELGVSASELVEELRHNGVLCLAWDDRMLRFMSCLDVSRQSMRQAAEIIRSSLAHRAQPRVLSMS</sequence>
<dbReference type="InterPro" id="IPR015424">
    <property type="entry name" value="PyrdxlP-dep_Trfase"/>
</dbReference>
<dbReference type="GO" id="GO:0005829">
    <property type="term" value="C:cytosol"/>
    <property type="evidence" value="ECO:0007669"/>
    <property type="project" value="TreeGrafter"/>
</dbReference>
<evidence type="ECO:0000256" key="6">
    <source>
        <dbReference type="PIRSR" id="PIRSR017617-1"/>
    </source>
</evidence>
<dbReference type="PIRSF" id="PIRSF017617">
    <property type="entry name" value="Thr_aldolase"/>
    <property type="match status" value="1"/>
</dbReference>
<dbReference type="GO" id="GO:0006545">
    <property type="term" value="P:glycine biosynthetic process"/>
    <property type="evidence" value="ECO:0007669"/>
    <property type="project" value="TreeGrafter"/>
</dbReference>
<name>A0AAW3NJZ4_9BURK</name>
<accession>A0AAW3NJZ4</accession>
<comment type="subunit">
    <text evidence="3">Homotetramer.</text>
</comment>
<dbReference type="Proteomes" id="UP000056732">
    <property type="component" value="Unassembled WGS sequence"/>
</dbReference>
<feature type="domain" description="Aromatic amino acid beta-eliminating lyase/threonine aldolase" evidence="7">
    <location>
        <begin position="3"/>
        <end position="289"/>
    </location>
</feature>
<dbReference type="SUPFAM" id="SSF53383">
    <property type="entry name" value="PLP-dependent transferases"/>
    <property type="match status" value="1"/>
</dbReference>
<feature type="modified residue" description="N6-(pyridoxal phosphate)lysine" evidence="6">
    <location>
        <position position="202"/>
    </location>
</feature>
<keyword evidence="4" id="KW-0663">Pyridoxal phosphate</keyword>
<proteinExistence type="inferred from homology"/>
<dbReference type="AlphaFoldDB" id="A0AAW3NJZ4"/>
<dbReference type="InterPro" id="IPR015422">
    <property type="entry name" value="PyrdxlP-dep_Trfase_small"/>
</dbReference>
<protein>
    <recommendedName>
        <fullName evidence="7">Aromatic amino acid beta-eliminating lyase/threonine aldolase domain-containing protein</fullName>
    </recommendedName>
</protein>
<evidence type="ECO:0000256" key="4">
    <source>
        <dbReference type="ARBA" id="ARBA00022898"/>
    </source>
</evidence>
<evidence type="ECO:0000256" key="1">
    <source>
        <dbReference type="ARBA" id="ARBA00001933"/>
    </source>
</evidence>
<evidence type="ECO:0000313" key="8">
    <source>
        <dbReference type="EMBL" id="KVT60147.1"/>
    </source>
</evidence>